<keyword evidence="3" id="KW-0813">Transport</keyword>
<organism evidence="7 8">
    <name type="scientific">Paenibacillus albus</name>
    <dbReference type="NCBI Taxonomy" id="2495582"/>
    <lineage>
        <taxon>Bacteria</taxon>
        <taxon>Bacillati</taxon>
        <taxon>Bacillota</taxon>
        <taxon>Bacilli</taxon>
        <taxon>Bacillales</taxon>
        <taxon>Paenibacillaceae</taxon>
        <taxon>Paenibacillus</taxon>
    </lineage>
</organism>
<proteinExistence type="inferred from homology"/>
<sequence length="353" mass="38769">MERLSLSRTSLTRNRRRTLLKQAAALLACATLLSGCSLLPQKELNIQPPLVKPAAEKVDAIDVKKAGIELKFSGVATVASSNNVPLFYKESGRLKQLYVKQGDKVKAGDLIAELDLGDFDLRMNLEKLNLERAQIELHSAKVNGEGGTSLRMKEIDLEREQLLIEDLQNQYESAKLIAPISGEISYADVKSPGDGLNGYTPLVTISDPTKLWLVHTADDGKTLSAIQKDMVVSVTIDNKQYQGRVVQSPSDAPLTGNKDVDERNTRLLYIEITTKGAKLELGKAAEIKISLQKHDNVIVIPKSGLRTYLGRTYVQVLDGDRRKEIDVQPGITTSTDVEIVKGLEPGMKVVLNN</sequence>
<dbReference type="GO" id="GO:1990281">
    <property type="term" value="C:efflux pump complex"/>
    <property type="evidence" value="ECO:0007669"/>
    <property type="project" value="TreeGrafter"/>
</dbReference>
<dbReference type="InterPro" id="IPR058627">
    <property type="entry name" value="MdtA-like_C"/>
</dbReference>
<dbReference type="AlphaFoldDB" id="A0A3Q8X5Q5"/>
<feature type="domain" description="Multidrug resistance protein MdtA-like C-terminal permuted SH3" evidence="6">
    <location>
        <begin position="296"/>
        <end position="351"/>
    </location>
</feature>
<comment type="similarity">
    <text evidence="2">Belongs to the membrane fusion protein (MFP) (TC 8.A.1) family.</text>
</comment>
<dbReference type="Gene3D" id="2.40.50.100">
    <property type="match status" value="1"/>
</dbReference>
<name>A0A3Q8X5Q5_9BACL</name>
<dbReference type="KEGG" id="palb:EJC50_11760"/>
<evidence type="ECO:0000259" key="5">
    <source>
        <dbReference type="Pfam" id="PF25917"/>
    </source>
</evidence>
<evidence type="ECO:0000256" key="2">
    <source>
        <dbReference type="ARBA" id="ARBA00009477"/>
    </source>
</evidence>
<protein>
    <submittedName>
        <fullName evidence="7">Efflux RND transporter periplasmic adaptor subunit</fullName>
    </submittedName>
</protein>
<evidence type="ECO:0000256" key="4">
    <source>
        <dbReference type="SAM" id="Coils"/>
    </source>
</evidence>
<dbReference type="Pfam" id="PF25917">
    <property type="entry name" value="BSH_RND"/>
    <property type="match status" value="1"/>
</dbReference>
<keyword evidence="4" id="KW-0175">Coiled coil</keyword>
<dbReference type="SUPFAM" id="SSF111369">
    <property type="entry name" value="HlyD-like secretion proteins"/>
    <property type="match status" value="1"/>
</dbReference>
<dbReference type="Gene3D" id="2.40.420.20">
    <property type="match status" value="1"/>
</dbReference>
<evidence type="ECO:0000313" key="7">
    <source>
        <dbReference type="EMBL" id="AZN40251.1"/>
    </source>
</evidence>
<dbReference type="PANTHER" id="PTHR30469:SF33">
    <property type="entry name" value="SLR1207 PROTEIN"/>
    <property type="match status" value="1"/>
</dbReference>
<feature type="coiled-coil region" evidence="4">
    <location>
        <begin position="150"/>
        <end position="177"/>
    </location>
</feature>
<reference evidence="8" key="1">
    <citation type="submission" date="2018-12" db="EMBL/GenBank/DDBJ databases">
        <title>Genome sequence of Peanibacillus sp.</title>
        <authorList>
            <person name="Subramani G."/>
            <person name="Srinivasan S."/>
            <person name="Kim M.K."/>
        </authorList>
    </citation>
    <scope>NUCLEOTIDE SEQUENCE [LARGE SCALE GENOMIC DNA]</scope>
    <source>
        <strain evidence="8">18JY67-1</strain>
    </source>
</reference>
<keyword evidence="8" id="KW-1185">Reference proteome</keyword>
<gene>
    <name evidence="7" type="ORF">EJC50_11760</name>
</gene>
<evidence type="ECO:0000256" key="3">
    <source>
        <dbReference type="ARBA" id="ARBA00022448"/>
    </source>
</evidence>
<dbReference type="NCBIfam" id="TIGR01730">
    <property type="entry name" value="RND_mfp"/>
    <property type="match status" value="1"/>
</dbReference>
<dbReference type="InterPro" id="IPR006143">
    <property type="entry name" value="RND_pump_MFP"/>
</dbReference>
<dbReference type="InterPro" id="IPR058625">
    <property type="entry name" value="MdtA-like_BSH"/>
</dbReference>
<evidence type="ECO:0000259" key="6">
    <source>
        <dbReference type="Pfam" id="PF25967"/>
    </source>
</evidence>
<evidence type="ECO:0000256" key="1">
    <source>
        <dbReference type="ARBA" id="ARBA00004196"/>
    </source>
</evidence>
<feature type="domain" description="Multidrug resistance protein MdtA-like barrel-sandwich hybrid" evidence="5">
    <location>
        <begin position="91"/>
        <end position="189"/>
    </location>
</feature>
<dbReference type="EMBL" id="CP034437">
    <property type="protein sequence ID" value="AZN40251.1"/>
    <property type="molecule type" value="Genomic_DNA"/>
</dbReference>
<dbReference type="GO" id="GO:0015562">
    <property type="term" value="F:efflux transmembrane transporter activity"/>
    <property type="evidence" value="ECO:0007669"/>
    <property type="project" value="TreeGrafter"/>
</dbReference>
<comment type="subcellular location">
    <subcellularLocation>
        <location evidence="1">Cell envelope</location>
    </subcellularLocation>
</comment>
<accession>A0A3Q8X5Q5</accession>
<dbReference type="OrthoDB" id="1817080at2"/>
<dbReference type="Proteomes" id="UP000272528">
    <property type="component" value="Chromosome"/>
</dbReference>
<dbReference type="Pfam" id="PF25967">
    <property type="entry name" value="RND-MFP_C"/>
    <property type="match status" value="1"/>
</dbReference>
<evidence type="ECO:0000313" key="8">
    <source>
        <dbReference type="Proteomes" id="UP000272528"/>
    </source>
</evidence>
<dbReference type="PANTHER" id="PTHR30469">
    <property type="entry name" value="MULTIDRUG RESISTANCE PROTEIN MDTA"/>
    <property type="match status" value="1"/>
</dbReference>